<evidence type="ECO:0000256" key="1">
    <source>
        <dbReference type="SAM" id="Phobius"/>
    </source>
</evidence>
<dbReference type="Proteomes" id="UP000823598">
    <property type="component" value="Unassembled WGS sequence"/>
</dbReference>
<comment type="caution">
    <text evidence="2">The sequence shown here is derived from an EMBL/GenBank/DDBJ whole genome shotgun (WGS) entry which is preliminary data.</text>
</comment>
<dbReference type="AlphaFoldDB" id="A0A9D9IP83"/>
<sequence>MAKRILHYCVLFVVLVFVQVLVCNNICIFNVATPFIFVYFLIRLPIDMRINWVLTLSFLTGLIVDVFSDTQGMNALACTLLGAVRNTVFGLYVTRKDEIADTIPSIKSLGISVYMKYLLTMTLLYCVIIVSIEAFTFHNTLMSVLRALSSTILSFVVMLGIDSLVNTKHEKGL</sequence>
<organism evidence="2 3">
    <name type="scientific">Candidatus Limisoma faecipullorum</name>
    <dbReference type="NCBI Taxonomy" id="2840854"/>
    <lineage>
        <taxon>Bacteria</taxon>
        <taxon>Pseudomonadati</taxon>
        <taxon>Bacteroidota</taxon>
        <taxon>Bacteroidia</taxon>
        <taxon>Bacteroidales</taxon>
        <taxon>Candidatus Limisoma</taxon>
    </lineage>
</organism>
<feature type="transmembrane region" description="Helical" evidence="1">
    <location>
        <begin position="144"/>
        <end position="165"/>
    </location>
</feature>
<feature type="transmembrane region" description="Helical" evidence="1">
    <location>
        <begin position="73"/>
        <end position="93"/>
    </location>
</feature>
<feature type="transmembrane region" description="Helical" evidence="1">
    <location>
        <begin position="12"/>
        <end position="42"/>
    </location>
</feature>
<reference evidence="2" key="1">
    <citation type="submission" date="2020-10" db="EMBL/GenBank/DDBJ databases">
        <authorList>
            <person name="Gilroy R."/>
        </authorList>
    </citation>
    <scope>NUCLEOTIDE SEQUENCE</scope>
    <source>
        <strain evidence="2">6919</strain>
    </source>
</reference>
<feature type="transmembrane region" description="Helical" evidence="1">
    <location>
        <begin position="49"/>
        <end position="67"/>
    </location>
</feature>
<keyword evidence="1" id="KW-0472">Membrane</keyword>
<protein>
    <submittedName>
        <fullName evidence="2">Rod shape-determining protein MreD</fullName>
    </submittedName>
</protein>
<reference evidence="2" key="2">
    <citation type="journal article" date="2021" name="PeerJ">
        <title>Extensive microbial diversity within the chicken gut microbiome revealed by metagenomics and culture.</title>
        <authorList>
            <person name="Gilroy R."/>
            <person name="Ravi A."/>
            <person name="Getino M."/>
            <person name="Pursley I."/>
            <person name="Horton D.L."/>
            <person name="Alikhan N.F."/>
            <person name="Baker D."/>
            <person name="Gharbi K."/>
            <person name="Hall N."/>
            <person name="Watson M."/>
            <person name="Adriaenssens E.M."/>
            <person name="Foster-Nyarko E."/>
            <person name="Jarju S."/>
            <person name="Secka A."/>
            <person name="Antonio M."/>
            <person name="Oren A."/>
            <person name="Chaudhuri R.R."/>
            <person name="La Ragione R."/>
            <person name="Hildebrand F."/>
            <person name="Pallen M.J."/>
        </authorList>
    </citation>
    <scope>NUCLEOTIDE SEQUENCE</scope>
    <source>
        <strain evidence="2">6919</strain>
    </source>
</reference>
<keyword evidence="1" id="KW-1133">Transmembrane helix</keyword>
<evidence type="ECO:0000313" key="2">
    <source>
        <dbReference type="EMBL" id="MBO8476122.1"/>
    </source>
</evidence>
<name>A0A9D9IP83_9BACT</name>
<feature type="transmembrane region" description="Helical" evidence="1">
    <location>
        <begin position="114"/>
        <end position="132"/>
    </location>
</feature>
<accession>A0A9D9IP83</accession>
<evidence type="ECO:0000313" key="3">
    <source>
        <dbReference type="Proteomes" id="UP000823598"/>
    </source>
</evidence>
<gene>
    <name evidence="2" type="ORF">IAB88_03925</name>
</gene>
<keyword evidence="1" id="KW-0812">Transmembrane</keyword>
<proteinExistence type="predicted"/>
<dbReference type="EMBL" id="JADIMC010000045">
    <property type="protein sequence ID" value="MBO8476122.1"/>
    <property type="molecule type" value="Genomic_DNA"/>
</dbReference>